<feature type="compositionally biased region" description="Basic and acidic residues" evidence="1">
    <location>
        <begin position="14"/>
        <end position="25"/>
    </location>
</feature>
<gene>
    <name evidence="2" type="ORF">HOLleu_26988</name>
</gene>
<feature type="compositionally biased region" description="Basic and acidic residues" evidence="1">
    <location>
        <begin position="141"/>
        <end position="151"/>
    </location>
</feature>
<keyword evidence="3" id="KW-1185">Reference proteome</keyword>
<dbReference type="AlphaFoldDB" id="A0A9Q1H0H8"/>
<protein>
    <submittedName>
        <fullName evidence="2">Uncharacterized protein</fullName>
    </submittedName>
</protein>
<evidence type="ECO:0000313" key="3">
    <source>
        <dbReference type="Proteomes" id="UP001152320"/>
    </source>
</evidence>
<reference evidence="2" key="1">
    <citation type="submission" date="2021-10" db="EMBL/GenBank/DDBJ databases">
        <title>Tropical sea cucumber genome reveals ecological adaptation and Cuvierian tubules defense mechanism.</title>
        <authorList>
            <person name="Chen T."/>
        </authorList>
    </citation>
    <scope>NUCLEOTIDE SEQUENCE</scope>
    <source>
        <strain evidence="2">Nanhai2018</strain>
        <tissue evidence="2">Muscle</tissue>
    </source>
</reference>
<feature type="region of interest" description="Disordered" evidence="1">
    <location>
        <begin position="129"/>
        <end position="151"/>
    </location>
</feature>
<feature type="compositionally biased region" description="Low complexity" evidence="1">
    <location>
        <begin position="83"/>
        <end position="96"/>
    </location>
</feature>
<dbReference type="Proteomes" id="UP001152320">
    <property type="component" value="Chromosome 13"/>
</dbReference>
<comment type="caution">
    <text evidence="2">The sequence shown here is derived from an EMBL/GenBank/DDBJ whole genome shotgun (WGS) entry which is preliminary data.</text>
</comment>
<evidence type="ECO:0000313" key="2">
    <source>
        <dbReference type="EMBL" id="KAJ8030537.1"/>
    </source>
</evidence>
<evidence type="ECO:0000256" key="1">
    <source>
        <dbReference type="SAM" id="MobiDB-lite"/>
    </source>
</evidence>
<accession>A0A9Q1H0H8</accession>
<organism evidence="2 3">
    <name type="scientific">Holothuria leucospilota</name>
    <name type="common">Black long sea cucumber</name>
    <name type="synonym">Mertensiothuria leucospilota</name>
    <dbReference type="NCBI Taxonomy" id="206669"/>
    <lineage>
        <taxon>Eukaryota</taxon>
        <taxon>Metazoa</taxon>
        <taxon>Echinodermata</taxon>
        <taxon>Eleutherozoa</taxon>
        <taxon>Echinozoa</taxon>
        <taxon>Holothuroidea</taxon>
        <taxon>Aspidochirotacea</taxon>
        <taxon>Aspidochirotida</taxon>
        <taxon>Holothuriidae</taxon>
        <taxon>Holothuria</taxon>
    </lineage>
</organism>
<dbReference type="EMBL" id="JAIZAY010000013">
    <property type="protein sequence ID" value="KAJ8030537.1"/>
    <property type="molecule type" value="Genomic_DNA"/>
</dbReference>
<name>A0A9Q1H0H8_HOLLE</name>
<feature type="region of interest" description="Disordered" evidence="1">
    <location>
        <begin position="1"/>
        <end position="100"/>
    </location>
</feature>
<proteinExistence type="predicted"/>
<sequence>MTSTSFVHVPLDLSNRDEKQSKLTDEYSAEYEESNRNSQPHIYNEAEKDKNLNSLVGDYHEPSNIPTGPYEITDIYSRKNEKSGSYSSVPSSTSSSNKGNVNIAYEDVDMNRTSGEIVNVVYEGYDQPIGQEAPYAVLDPDGEKDSDGENN</sequence>